<dbReference type="CDD" id="cd08349">
    <property type="entry name" value="BLMA_like"/>
    <property type="match status" value="1"/>
</dbReference>
<reference evidence="2" key="1">
    <citation type="journal article" date="2023" name="Microb. Genom.">
        <title>Mesoterricola silvestris gen. nov., sp. nov., Mesoterricola sediminis sp. nov., Geothrix oryzae sp. nov., Geothrix edaphica sp. nov., Geothrix rubra sp. nov., and Geothrix limicola sp. nov., six novel members of Acidobacteriota isolated from soils.</title>
        <authorList>
            <person name="Weisberg A.J."/>
            <person name="Pearce E."/>
            <person name="Kramer C.G."/>
            <person name="Chang J.H."/>
            <person name="Clarke C.R."/>
        </authorList>
    </citation>
    <scope>NUCLEOTIDE SEQUENCE</scope>
    <source>
        <strain evidence="2">ND06-05F</strain>
    </source>
</reference>
<dbReference type="RefSeq" id="WP_037699824.1">
    <property type="nucleotide sequence ID" value="NZ_JARAWN010000172.1"/>
</dbReference>
<sequence length="236" mass="25700">MGEKTIPILPCQSLPPLLDFYVALGFEVAFQQRSPNPYAVVVRDGIELQFFGMKRYEPAASFSTCYVRTDDVDALYAAFRAGLKEAYGRIPTRGLPRLGPLKDMSYGMRQFLLTDPGGNCVRVGQPTSEDQSHRPAPKDTFARALHLASLLADSKDDPAGAARVVDKVLATGEKPPEPLLVRLLVLRADVAVRLGDEEAATAALVRAQAVPLTGEQRDAARDALVRLEDLRDRGPA</sequence>
<evidence type="ECO:0000256" key="1">
    <source>
        <dbReference type="ARBA" id="ARBA00023251"/>
    </source>
</evidence>
<dbReference type="EMBL" id="JARAWN010000172">
    <property type="protein sequence ID" value="MDX3132928.1"/>
    <property type="molecule type" value="Genomic_DNA"/>
</dbReference>
<dbReference type="Gene3D" id="3.10.180.10">
    <property type="entry name" value="2,3-Dihydroxybiphenyl 1,2-Dioxygenase, domain 1"/>
    <property type="match status" value="1"/>
</dbReference>
<name>A0AAJ2UMW5_9ACTN</name>
<dbReference type="InterPro" id="IPR000335">
    <property type="entry name" value="Bleomycin-R"/>
</dbReference>
<dbReference type="Proteomes" id="UP001273589">
    <property type="component" value="Unassembled WGS sequence"/>
</dbReference>
<dbReference type="SUPFAM" id="SSF54593">
    <property type="entry name" value="Glyoxalase/Bleomycin resistance protein/Dihydroxybiphenyl dioxygenase"/>
    <property type="match status" value="1"/>
</dbReference>
<protein>
    <submittedName>
        <fullName evidence="2">VOC family protein</fullName>
    </submittedName>
</protein>
<accession>A0AAJ2UMW5</accession>
<evidence type="ECO:0000313" key="2">
    <source>
        <dbReference type="EMBL" id="MDX3132928.1"/>
    </source>
</evidence>
<dbReference type="InterPro" id="IPR029068">
    <property type="entry name" value="Glyas_Bleomycin-R_OHBP_Dase"/>
</dbReference>
<dbReference type="AlphaFoldDB" id="A0AAJ2UMW5"/>
<proteinExistence type="predicted"/>
<evidence type="ECO:0000313" key="3">
    <source>
        <dbReference type="Proteomes" id="UP001273589"/>
    </source>
</evidence>
<gene>
    <name evidence="2" type="ORF">PV367_24855</name>
</gene>
<keyword evidence="1" id="KW-0046">Antibiotic resistance</keyword>
<comment type="caution">
    <text evidence="2">The sequence shown here is derived from an EMBL/GenBank/DDBJ whole genome shotgun (WGS) entry which is preliminary data.</text>
</comment>
<dbReference type="GO" id="GO:0046677">
    <property type="term" value="P:response to antibiotic"/>
    <property type="evidence" value="ECO:0007669"/>
    <property type="project" value="UniProtKB-KW"/>
</dbReference>
<organism evidence="2 3">
    <name type="scientific">Streptomyces europaeiscabiei</name>
    <dbReference type="NCBI Taxonomy" id="146819"/>
    <lineage>
        <taxon>Bacteria</taxon>
        <taxon>Bacillati</taxon>
        <taxon>Actinomycetota</taxon>
        <taxon>Actinomycetes</taxon>
        <taxon>Kitasatosporales</taxon>
        <taxon>Streptomycetaceae</taxon>
        <taxon>Streptomyces</taxon>
    </lineage>
</organism>